<protein>
    <recommendedName>
        <fullName evidence="2 5">Shikimate dehydrogenase (NADP(+))</fullName>
        <shortName evidence="5">SDH</shortName>
        <ecNumber evidence="2 5">1.1.1.25</ecNumber>
    </recommendedName>
</protein>
<sequence>MRSRQERGGTPAAPAATARGDWGTASGAPAGGEQPRRLAVLGHPIGHSLSPVLHNAAFRAVGLPWTYERRDVPPAELPAALAALRADPTWAGVNLTIPHKEAALALLDRVDPAARRVGAVNTVVREDGGILVGYNTDGVGFLRDLEEHGLPPSQLAGHRALVLGAGGAARAVAFALAEAGMTLVIANRTVRRAEELAAAVAAALAAGSLRGGPSGPIGPAGATRPGGPEPPGDPAAAAGRGVTAGEAGGGRVPPVLALSADDPRLPGLARGCLLVVNATSAGMAPQEGVDPLPPACRPQPGQVFYDLVYRPAVTPFLARAAAAGARAIGGLGMLLHQGAAAFELWTNRPAPVEAMRAALQAALEGAVGAVGAVRDGEPGATPGQRLVEERDRH</sequence>
<dbReference type="GO" id="GO:0005829">
    <property type="term" value="C:cytosol"/>
    <property type="evidence" value="ECO:0007669"/>
    <property type="project" value="TreeGrafter"/>
</dbReference>
<feature type="region of interest" description="Disordered" evidence="6">
    <location>
        <begin position="212"/>
        <end position="244"/>
    </location>
</feature>
<evidence type="ECO:0000256" key="5">
    <source>
        <dbReference type="HAMAP-Rule" id="MF_00222"/>
    </source>
</evidence>
<dbReference type="EC" id="1.1.1.25" evidence="2 5"/>
<dbReference type="InterPro" id="IPR036291">
    <property type="entry name" value="NAD(P)-bd_dom_sf"/>
</dbReference>
<evidence type="ECO:0000256" key="4">
    <source>
        <dbReference type="ARBA" id="ARBA00049442"/>
    </source>
</evidence>
<feature type="binding site" evidence="5">
    <location>
        <begin position="48"/>
        <end position="50"/>
    </location>
    <ligand>
        <name>shikimate</name>
        <dbReference type="ChEBI" id="CHEBI:36208"/>
    </ligand>
</feature>
<feature type="compositionally biased region" description="Low complexity" evidence="6">
    <location>
        <begin position="8"/>
        <end position="20"/>
    </location>
</feature>
<organism evidence="10 11">
    <name type="scientific">Thermaerobacter marianensis (strain ATCC 700841 / DSM 12885 / JCM 10246 / 7p75a)</name>
    <dbReference type="NCBI Taxonomy" id="644966"/>
    <lineage>
        <taxon>Bacteria</taxon>
        <taxon>Bacillati</taxon>
        <taxon>Bacillota</taxon>
        <taxon>Clostridia</taxon>
        <taxon>Eubacteriales</taxon>
        <taxon>Clostridiales Family XVII. Incertae Sedis</taxon>
        <taxon>Thermaerobacter</taxon>
    </lineage>
</organism>
<keyword evidence="5" id="KW-0521">NADP</keyword>
<dbReference type="Pfam" id="PF08501">
    <property type="entry name" value="Shikimate_dh_N"/>
    <property type="match status" value="1"/>
</dbReference>
<feature type="active site" description="Proton acceptor" evidence="5">
    <location>
        <position position="100"/>
    </location>
</feature>
<dbReference type="Gene3D" id="3.40.50.10860">
    <property type="entry name" value="Leucine Dehydrogenase, chain A, domain 1"/>
    <property type="match status" value="1"/>
</dbReference>
<evidence type="ECO:0000256" key="1">
    <source>
        <dbReference type="ARBA" id="ARBA00004871"/>
    </source>
</evidence>
<dbReference type="GO" id="GO:0004764">
    <property type="term" value="F:shikimate 3-dehydrogenase (NADP+) activity"/>
    <property type="evidence" value="ECO:0007669"/>
    <property type="project" value="UniProtKB-UniRule"/>
</dbReference>
<evidence type="ECO:0000256" key="2">
    <source>
        <dbReference type="ARBA" id="ARBA00012962"/>
    </source>
</evidence>
<name>E6SM14_THEM7</name>
<dbReference type="GO" id="GO:0008652">
    <property type="term" value="P:amino acid biosynthetic process"/>
    <property type="evidence" value="ECO:0007669"/>
    <property type="project" value="UniProtKB-KW"/>
</dbReference>
<dbReference type="PANTHER" id="PTHR21089:SF1">
    <property type="entry name" value="BIFUNCTIONAL 3-DEHYDROQUINATE DEHYDRATASE_SHIKIMATE DEHYDROGENASE, CHLOROPLASTIC"/>
    <property type="match status" value="1"/>
</dbReference>
<comment type="pathway">
    <text evidence="1 5">Metabolic intermediate biosynthesis; chorismate biosynthesis; chorismate from D-erythrose 4-phosphate and phosphoenolpyruvate: step 4/7.</text>
</comment>
<dbReference type="InterPro" id="IPR006151">
    <property type="entry name" value="Shikm_DH/Glu-tRNA_Rdtase"/>
</dbReference>
<evidence type="ECO:0000256" key="6">
    <source>
        <dbReference type="SAM" id="MobiDB-lite"/>
    </source>
</evidence>
<feature type="binding site" evidence="5">
    <location>
        <position position="96"/>
    </location>
    <ligand>
        <name>shikimate</name>
        <dbReference type="ChEBI" id="CHEBI:36208"/>
    </ligand>
</feature>
<comment type="function">
    <text evidence="5">Involved in the biosynthesis of the chorismate, which leads to the biosynthesis of aromatic amino acids. Catalyzes the reversible NADPH linked reduction of 3-dehydroshikimate (DHSA) to yield shikimate (SA).</text>
</comment>
<feature type="binding site" evidence="5">
    <location>
        <position position="337"/>
    </location>
    <ligand>
        <name>shikimate</name>
        <dbReference type="ChEBI" id="CHEBI:36208"/>
    </ligand>
</feature>
<dbReference type="EMBL" id="CP002344">
    <property type="protein sequence ID" value="ADU50344.1"/>
    <property type="molecule type" value="Genomic_DNA"/>
</dbReference>
<dbReference type="InterPro" id="IPR046346">
    <property type="entry name" value="Aminoacid_DH-like_N_sf"/>
</dbReference>
<dbReference type="Pfam" id="PF18317">
    <property type="entry name" value="SDH_C"/>
    <property type="match status" value="1"/>
</dbReference>
<dbReference type="RefSeq" id="WP_013494649.1">
    <property type="nucleotide sequence ID" value="NC_014831.1"/>
</dbReference>
<evidence type="ECO:0000313" key="10">
    <source>
        <dbReference type="EMBL" id="ADU50344.1"/>
    </source>
</evidence>
<dbReference type="SUPFAM" id="SSF53223">
    <property type="entry name" value="Aminoacid dehydrogenase-like, N-terminal domain"/>
    <property type="match status" value="1"/>
</dbReference>
<evidence type="ECO:0000256" key="3">
    <source>
        <dbReference type="ARBA" id="ARBA00023141"/>
    </source>
</evidence>
<dbReference type="HAMAP" id="MF_00222">
    <property type="entry name" value="Shikimate_DH_AroE"/>
    <property type="match status" value="1"/>
</dbReference>
<feature type="binding site" evidence="5">
    <location>
        <begin position="164"/>
        <end position="168"/>
    </location>
    <ligand>
        <name>NADP(+)</name>
        <dbReference type="ChEBI" id="CHEBI:58349"/>
    </ligand>
</feature>
<feature type="binding site" evidence="5">
    <location>
        <position position="121"/>
    </location>
    <ligand>
        <name>shikimate</name>
        <dbReference type="ChEBI" id="CHEBI:36208"/>
    </ligand>
</feature>
<feature type="binding site" evidence="5">
    <location>
        <begin position="187"/>
        <end position="192"/>
    </location>
    <ligand>
        <name>NADP(+)</name>
        <dbReference type="ChEBI" id="CHEBI:58349"/>
    </ligand>
</feature>
<dbReference type="InterPro" id="IPR013708">
    <property type="entry name" value="Shikimate_DH-bd_N"/>
</dbReference>
<dbReference type="InterPro" id="IPR022893">
    <property type="entry name" value="Shikimate_DH_fam"/>
</dbReference>
<dbReference type="HOGENOM" id="CLU_044063_0_1_9"/>
<gene>
    <name evidence="5" type="primary">aroE</name>
    <name evidence="10" type="ordered locus">Tmar_0219</name>
</gene>
<dbReference type="KEGG" id="tmr:Tmar_0219"/>
<feature type="binding site" evidence="5">
    <location>
        <position position="309"/>
    </location>
    <ligand>
        <name>shikimate</name>
        <dbReference type="ChEBI" id="CHEBI:36208"/>
    </ligand>
</feature>
<proteinExistence type="inferred from homology"/>
<feature type="domain" description="Shikimate dehydrogenase substrate binding N-terminal" evidence="8">
    <location>
        <begin position="40"/>
        <end position="123"/>
    </location>
</feature>
<dbReference type="UniPathway" id="UPA00053">
    <property type="reaction ID" value="UER00087"/>
</dbReference>
<reference evidence="10 11" key="1">
    <citation type="journal article" date="2010" name="Stand. Genomic Sci.">
        <title>Complete genome sequence of Thermaerobacter marianensis type strain (7p75a).</title>
        <authorList>
            <person name="Han C."/>
            <person name="Gu W."/>
            <person name="Zhang X."/>
            <person name="Lapidus A."/>
            <person name="Nolan M."/>
            <person name="Copeland A."/>
            <person name="Lucas S."/>
            <person name="Del Rio T.G."/>
            <person name="Tice H."/>
            <person name="Cheng J.F."/>
            <person name="Tapia R."/>
            <person name="Goodwin L."/>
            <person name="Pitluck S."/>
            <person name="Pagani I."/>
            <person name="Ivanova N."/>
            <person name="Mavromatis K."/>
            <person name="Mikhailova N."/>
            <person name="Pati A."/>
            <person name="Chen A."/>
            <person name="Palaniappan K."/>
            <person name="Land M."/>
            <person name="Hauser L."/>
            <person name="Chang Y.J."/>
            <person name="Jeffries C.D."/>
            <person name="Schneider S."/>
            <person name="Rohde M."/>
            <person name="Goker M."/>
            <person name="Pukall R."/>
            <person name="Woyke T."/>
            <person name="Bristow J."/>
            <person name="Eisen J.A."/>
            <person name="Markowitz V."/>
            <person name="Hugenholtz P."/>
            <person name="Kyrpides N.C."/>
            <person name="Klenk H.P."/>
            <person name="Detter J.C."/>
        </authorList>
    </citation>
    <scope>NUCLEOTIDE SEQUENCE [LARGE SCALE GENOMIC DNA]</scope>
    <source>
        <strain evidence="11">ATCC 700841 / DSM 12885 / JCM 10246 / 7p75a</strain>
    </source>
</reference>
<comment type="catalytic activity">
    <reaction evidence="4 5">
        <text>shikimate + NADP(+) = 3-dehydroshikimate + NADPH + H(+)</text>
        <dbReference type="Rhea" id="RHEA:17737"/>
        <dbReference type="ChEBI" id="CHEBI:15378"/>
        <dbReference type="ChEBI" id="CHEBI:16630"/>
        <dbReference type="ChEBI" id="CHEBI:36208"/>
        <dbReference type="ChEBI" id="CHEBI:57783"/>
        <dbReference type="ChEBI" id="CHEBI:58349"/>
        <dbReference type="EC" id="1.1.1.25"/>
    </reaction>
</comment>
<feature type="region of interest" description="Disordered" evidence="6">
    <location>
        <begin position="1"/>
        <end position="35"/>
    </location>
</feature>
<evidence type="ECO:0000259" key="9">
    <source>
        <dbReference type="Pfam" id="PF18317"/>
    </source>
</evidence>
<keyword evidence="3 5" id="KW-0057">Aromatic amino acid biosynthesis</keyword>
<feature type="compositionally biased region" description="Low complexity" evidence="6">
    <location>
        <begin position="217"/>
        <end position="226"/>
    </location>
</feature>
<keyword evidence="5" id="KW-0560">Oxidoreductase</keyword>
<evidence type="ECO:0000313" key="11">
    <source>
        <dbReference type="Proteomes" id="UP000008915"/>
    </source>
</evidence>
<feature type="domain" description="SDH C-terminal" evidence="9">
    <location>
        <begin position="330"/>
        <end position="360"/>
    </location>
</feature>
<dbReference type="Pfam" id="PF01488">
    <property type="entry name" value="Shikimate_DH"/>
    <property type="match status" value="1"/>
</dbReference>
<feature type="region of interest" description="Disordered" evidence="6">
    <location>
        <begin position="373"/>
        <end position="393"/>
    </location>
</feature>
<evidence type="ECO:0000259" key="7">
    <source>
        <dbReference type="Pfam" id="PF01488"/>
    </source>
</evidence>
<dbReference type="SUPFAM" id="SSF51735">
    <property type="entry name" value="NAD(P)-binding Rossmann-fold domains"/>
    <property type="match status" value="1"/>
</dbReference>
<dbReference type="GO" id="GO:0019632">
    <property type="term" value="P:shikimate metabolic process"/>
    <property type="evidence" value="ECO:0007669"/>
    <property type="project" value="TreeGrafter"/>
</dbReference>
<dbReference type="PANTHER" id="PTHR21089">
    <property type="entry name" value="SHIKIMATE DEHYDROGENASE"/>
    <property type="match status" value="1"/>
</dbReference>
<dbReference type="OrthoDB" id="9792692at2"/>
<keyword evidence="5" id="KW-0028">Amino-acid biosynthesis</keyword>
<keyword evidence="11" id="KW-1185">Reference proteome</keyword>
<dbReference type="Proteomes" id="UP000008915">
    <property type="component" value="Chromosome"/>
</dbReference>
<feature type="binding site" evidence="5">
    <location>
        <position position="307"/>
    </location>
    <ligand>
        <name>NADP(+)</name>
        <dbReference type="ChEBI" id="CHEBI:58349"/>
    </ligand>
</feature>
<feature type="compositionally biased region" description="Low complexity" evidence="6">
    <location>
        <begin position="234"/>
        <end position="244"/>
    </location>
</feature>
<feature type="binding site" evidence="5">
    <location>
        <position position="330"/>
    </location>
    <ligand>
        <name>NADP(+)</name>
        <dbReference type="ChEBI" id="CHEBI:58349"/>
    </ligand>
</feature>
<reference evidence="11" key="2">
    <citation type="journal article" date="2010" name="Stand. Genomic Sci.">
        <title>Complete genome sequence of Thermaerobacter marianensis type strain (7p75aT).</title>
        <authorList>
            <person name="Han C."/>
            <person name="Gu W."/>
            <person name="Zhang X."/>
            <person name="Lapidus A."/>
            <person name="Nolan M."/>
            <person name="Copeland A."/>
            <person name="Lucas S."/>
            <person name="Glavina Del Rio T."/>
            <person name="Tice H."/>
            <person name="Cheng J."/>
            <person name="Tapia R."/>
            <person name="Goodwin L."/>
            <person name="Pitluck S."/>
            <person name="Pagani I."/>
            <person name="Ivanova N."/>
            <person name="Mavromatis K."/>
            <person name="Mikhailova N."/>
            <person name="Pati A."/>
            <person name="Chen A."/>
            <person name="Palaniappan K."/>
            <person name="Land M."/>
            <person name="Hauser L."/>
            <person name="Chang Y."/>
            <person name="Jeffries C."/>
            <person name="Schneider S."/>
            <person name="Rohde M."/>
            <person name="Goker M."/>
            <person name="Pukall R."/>
            <person name="Woyke T."/>
            <person name="Bristow J."/>
            <person name="Eisen J."/>
            <person name="Markowitz V."/>
            <person name="Hugenholtz P."/>
            <person name="Kyrpides N."/>
            <person name="Klenk H."/>
            <person name="Detter J."/>
        </authorList>
    </citation>
    <scope>NUCLEOTIDE SEQUENCE [LARGE SCALE GENOMIC DNA]</scope>
    <source>
        <strain evidence="11">ATCC 700841 / DSM 12885 / JCM 10246 / 7p75a</strain>
    </source>
</reference>
<dbReference type="eggNOG" id="COG0169">
    <property type="taxonomic scope" value="Bacteria"/>
</dbReference>
<dbReference type="GO" id="GO:0009073">
    <property type="term" value="P:aromatic amino acid family biosynthetic process"/>
    <property type="evidence" value="ECO:0007669"/>
    <property type="project" value="UniProtKB-KW"/>
</dbReference>
<feature type="binding site" evidence="5">
    <location>
        <position position="137"/>
    </location>
    <ligand>
        <name>shikimate</name>
        <dbReference type="ChEBI" id="CHEBI:36208"/>
    </ligand>
</feature>
<comment type="caution">
    <text evidence="5">Lacks conserved residue(s) required for the propagation of feature annotation.</text>
</comment>
<dbReference type="GO" id="GO:0050661">
    <property type="term" value="F:NADP binding"/>
    <property type="evidence" value="ECO:0007669"/>
    <property type="project" value="TreeGrafter"/>
</dbReference>
<feature type="domain" description="Quinate/shikimate 5-dehydrogenase/glutamyl-tRNA reductase" evidence="7">
    <location>
        <begin position="154"/>
        <end position="202"/>
    </location>
</feature>
<evidence type="ECO:0000259" key="8">
    <source>
        <dbReference type="Pfam" id="PF08501"/>
    </source>
</evidence>
<comment type="subunit">
    <text evidence="5">Homodimer.</text>
</comment>
<dbReference type="AlphaFoldDB" id="E6SM14"/>
<dbReference type="GO" id="GO:0009423">
    <property type="term" value="P:chorismate biosynthetic process"/>
    <property type="evidence" value="ECO:0007669"/>
    <property type="project" value="UniProtKB-UniRule"/>
</dbReference>
<dbReference type="STRING" id="644966.Tmar_0219"/>
<comment type="similarity">
    <text evidence="5">Belongs to the shikimate dehydrogenase family.</text>
</comment>
<dbReference type="Gene3D" id="3.40.50.720">
    <property type="entry name" value="NAD(P)-binding Rossmann-like Domain"/>
    <property type="match status" value="1"/>
</dbReference>
<accession>E6SM14</accession>
<dbReference type="InterPro" id="IPR041121">
    <property type="entry name" value="SDH_C"/>
</dbReference>